<organism evidence="2 3">
    <name type="scientific">Segatella copri</name>
    <dbReference type="NCBI Taxonomy" id="165179"/>
    <lineage>
        <taxon>Bacteria</taxon>
        <taxon>Pseudomonadati</taxon>
        <taxon>Bacteroidota</taxon>
        <taxon>Bacteroidia</taxon>
        <taxon>Bacteroidales</taxon>
        <taxon>Prevotellaceae</taxon>
        <taxon>Segatella</taxon>
    </lineage>
</organism>
<reference evidence="2" key="1">
    <citation type="submission" date="2022-11" db="EMBL/GenBank/DDBJ databases">
        <title>Genomic repertoires linked with pathogenic potency of arthritogenic Prevotella copri isolated from the gut of rheumatoid arthritis patients.</title>
        <authorList>
            <person name="Nii T."/>
            <person name="Maeda Y."/>
            <person name="Motooka D."/>
            <person name="Naito M."/>
            <person name="Matsumoto Y."/>
            <person name="Ogawa T."/>
            <person name="Oguro-Igashira E."/>
            <person name="Kishikawa T."/>
            <person name="Yamashita M."/>
            <person name="Koizumi S."/>
            <person name="Kurakawa T."/>
            <person name="Okumura R."/>
            <person name="Kayama H."/>
            <person name="Murakami M."/>
            <person name="Sakaguchi T."/>
            <person name="Das B."/>
            <person name="Nakamura S."/>
            <person name="Okada Y."/>
            <person name="Kumanogoh A."/>
            <person name="Takeda K."/>
        </authorList>
    </citation>
    <scope>NUCLEOTIDE SEQUENCE</scope>
    <source>
        <strain evidence="2">F3-75</strain>
    </source>
</reference>
<dbReference type="AlphaFoldDB" id="A0AAP3BB69"/>
<protein>
    <recommendedName>
        <fullName evidence="4">Lipid-binding hydrolase</fullName>
    </recommendedName>
</protein>
<dbReference type="PROSITE" id="PS51257">
    <property type="entry name" value="PROKAR_LIPOPROTEIN"/>
    <property type="match status" value="1"/>
</dbReference>
<dbReference type="RefSeq" id="WP_264965055.1">
    <property type="nucleotide sequence ID" value="NZ_JAPDVK010000001.1"/>
</dbReference>
<evidence type="ECO:0008006" key="4">
    <source>
        <dbReference type="Google" id="ProtNLM"/>
    </source>
</evidence>
<dbReference type="InterPro" id="IPR038668">
    <property type="entry name" value="Lipid-bd_sf"/>
</dbReference>
<dbReference type="Gene3D" id="2.40.128.220">
    <property type="match status" value="1"/>
</dbReference>
<feature type="signal peptide" evidence="1">
    <location>
        <begin position="1"/>
        <end position="20"/>
    </location>
</feature>
<gene>
    <name evidence="2" type="ORF">ONT16_00150</name>
</gene>
<dbReference type="Proteomes" id="UP001209344">
    <property type="component" value="Unassembled WGS sequence"/>
</dbReference>
<comment type="caution">
    <text evidence="2">The sequence shown here is derived from an EMBL/GenBank/DDBJ whole genome shotgun (WGS) entry which is preliminary data.</text>
</comment>
<proteinExistence type="predicted"/>
<dbReference type="EMBL" id="JAPDVK010000001">
    <property type="protein sequence ID" value="MCW4126706.1"/>
    <property type="molecule type" value="Genomic_DNA"/>
</dbReference>
<dbReference type="Pfam" id="PF12888">
    <property type="entry name" value="Lipid_bd"/>
    <property type="match status" value="1"/>
</dbReference>
<evidence type="ECO:0000313" key="2">
    <source>
        <dbReference type="EMBL" id="MCW4126706.1"/>
    </source>
</evidence>
<evidence type="ECO:0000313" key="3">
    <source>
        <dbReference type="Proteomes" id="UP001209344"/>
    </source>
</evidence>
<sequence>MKKYISMFMFALLGCFALVSCDTETDESAGGTAVEQMAGIWDVQVDAVDENGNVLYEDPYGLGTITVNTYNTAANSDKEMWLQDAGFWGVQMKVNVDYAAKTFSAAAGSSYNPSNAEAGNVELLEGQVLLNQGKNLHGLPCDSICYKVKFSDDDNALTYRISGVRHSGFYE</sequence>
<name>A0AAP3BB69_9BACT</name>
<accession>A0AAP3BB69</accession>
<evidence type="ECO:0000256" key="1">
    <source>
        <dbReference type="SAM" id="SignalP"/>
    </source>
</evidence>
<keyword evidence="1" id="KW-0732">Signal</keyword>
<feature type="chain" id="PRO_5042906499" description="Lipid-binding hydrolase" evidence="1">
    <location>
        <begin position="21"/>
        <end position="171"/>
    </location>
</feature>
<dbReference type="InterPro" id="IPR024404">
    <property type="entry name" value="Lipid-bd_put"/>
</dbReference>